<dbReference type="PANTHER" id="PTHR47331">
    <property type="entry name" value="PHD-TYPE DOMAIN-CONTAINING PROTEIN"/>
    <property type="match status" value="1"/>
</dbReference>
<dbReference type="Proteomes" id="UP000499080">
    <property type="component" value="Unassembled WGS sequence"/>
</dbReference>
<organism evidence="1 2">
    <name type="scientific">Araneus ventricosus</name>
    <name type="common">Orbweaver spider</name>
    <name type="synonym">Epeira ventricosa</name>
    <dbReference type="NCBI Taxonomy" id="182803"/>
    <lineage>
        <taxon>Eukaryota</taxon>
        <taxon>Metazoa</taxon>
        <taxon>Ecdysozoa</taxon>
        <taxon>Arthropoda</taxon>
        <taxon>Chelicerata</taxon>
        <taxon>Arachnida</taxon>
        <taxon>Araneae</taxon>
        <taxon>Araneomorphae</taxon>
        <taxon>Entelegynae</taxon>
        <taxon>Araneoidea</taxon>
        <taxon>Araneidae</taxon>
        <taxon>Araneus</taxon>
    </lineage>
</organism>
<gene>
    <name evidence="1" type="ORF">AVEN_76426_1</name>
</gene>
<sequence length="100" mass="11633">MQCLCTRFKPDSNITKRFILSAVRRIFDPLGILCSGTLPPKILLQNACKLELSWDSPLPDDIVKPFLKWWDEADKLSDIEILRYFEINDTMQMHVFVDAC</sequence>
<name>A0A4Y2VLZ1_ARAVE</name>
<keyword evidence="2" id="KW-1185">Reference proteome</keyword>
<dbReference type="Pfam" id="PF05380">
    <property type="entry name" value="Peptidase_A17"/>
    <property type="match status" value="1"/>
</dbReference>
<reference evidence="1 2" key="1">
    <citation type="journal article" date="2019" name="Sci. Rep.">
        <title>Orb-weaving spider Araneus ventricosus genome elucidates the spidroin gene catalogue.</title>
        <authorList>
            <person name="Kono N."/>
            <person name="Nakamura H."/>
            <person name="Ohtoshi R."/>
            <person name="Moran D.A.P."/>
            <person name="Shinohara A."/>
            <person name="Yoshida Y."/>
            <person name="Fujiwara M."/>
            <person name="Mori M."/>
            <person name="Tomita M."/>
            <person name="Arakawa K."/>
        </authorList>
    </citation>
    <scope>NUCLEOTIDE SEQUENCE [LARGE SCALE GENOMIC DNA]</scope>
</reference>
<comment type="caution">
    <text evidence="1">The sequence shown here is derived from an EMBL/GenBank/DDBJ whole genome shotgun (WGS) entry which is preliminary data.</text>
</comment>
<evidence type="ECO:0000313" key="2">
    <source>
        <dbReference type="Proteomes" id="UP000499080"/>
    </source>
</evidence>
<dbReference type="EMBL" id="BGPR01048321">
    <property type="protein sequence ID" value="GBO25334.1"/>
    <property type="molecule type" value="Genomic_DNA"/>
</dbReference>
<accession>A0A4Y2VLZ1</accession>
<dbReference type="OrthoDB" id="8039504at2759"/>
<dbReference type="AlphaFoldDB" id="A0A4Y2VLZ1"/>
<proteinExistence type="predicted"/>
<dbReference type="InterPro" id="IPR008042">
    <property type="entry name" value="Retrotrans_Pao"/>
</dbReference>
<protein>
    <submittedName>
        <fullName evidence="1">Uncharacterized protein</fullName>
    </submittedName>
</protein>
<evidence type="ECO:0000313" key="1">
    <source>
        <dbReference type="EMBL" id="GBO25334.1"/>
    </source>
</evidence>